<comment type="function">
    <text evidence="6">Aux/IAA proteins are short-lived transcriptional factors that function as repressors of early auxin response genes at low auxin concentrations.</text>
</comment>
<gene>
    <name evidence="9" type="ORF">OSB04_031412</name>
</gene>
<evidence type="ECO:0000256" key="3">
    <source>
        <dbReference type="ARBA" id="ARBA00023163"/>
    </source>
</evidence>
<feature type="region of interest" description="Disordered" evidence="7">
    <location>
        <begin position="63"/>
        <end position="95"/>
    </location>
</feature>
<keyword evidence="5 6" id="KW-0927">Auxin signaling pathway</keyword>
<dbReference type="Proteomes" id="UP001172457">
    <property type="component" value="Chromosome 8"/>
</dbReference>
<keyword evidence="3 6" id="KW-0804">Transcription</keyword>
<sequence>MHSICYMLLISTNSNNNNKIICNLNNCNNNNIINNNNNNNRILSTLSYSSNSYSYNYNNISSNSNKNSSSSNNNNNISSSSSSSSNNNNNKQQQLPLQHPTMQQIAGNGQSEQNANSANRVLIQPSSAFQESQFHQEQPSCILQRPQQTQLQQAPFQSLQHNLSQAAQQSLSEQQQQQLQHQLAPVNQAEPQFPLHQQLQQTHQSRQQSLSQQQLSGNSFSTSTHLPFPKNQVQNQPRQMMPTRAHSDGDAPSCSTSPSTNNCQLTPLNKNQPGPSVFVNDSIASKFDHDLQSRTKSNTRLKQEATNGKLPKYKTIANEQLEPSTSVTSYSLDAGNFPIPNFCVDNDDIIQPQTSNSFPLATNINGLPPDALLSRGFDSQNLLSSFCGAPRDIDTELSSAVINPQPFGMPDMSFKPGCSNDVAVRVEKNDVAVNDSGVLGNGLWGNQAQRVRTYTKVQKRGSVGRTIDVTRYMGYEELRHDLARMFGIEGQLEDAQRTDWKLVYVDHENDILLVGDDPWEEFVSCVQSIKILSYSEVQKMSLDGDLGNMPLPNQAASSGTDGGNLW</sequence>
<keyword evidence="2 6" id="KW-0805">Transcription regulation</keyword>
<evidence type="ECO:0000256" key="5">
    <source>
        <dbReference type="ARBA" id="ARBA00023294"/>
    </source>
</evidence>
<evidence type="ECO:0000256" key="6">
    <source>
        <dbReference type="RuleBase" id="RU004549"/>
    </source>
</evidence>
<evidence type="ECO:0000256" key="1">
    <source>
        <dbReference type="ARBA" id="ARBA00004123"/>
    </source>
</evidence>
<evidence type="ECO:0000313" key="10">
    <source>
        <dbReference type="Proteomes" id="UP001172457"/>
    </source>
</evidence>
<protein>
    <recommendedName>
        <fullName evidence="6">Auxin-responsive protein</fullName>
    </recommendedName>
</protein>
<dbReference type="InterPro" id="IPR033389">
    <property type="entry name" value="AUX/IAA_dom"/>
</dbReference>
<keyword evidence="10" id="KW-1185">Reference proteome</keyword>
<accession>A0AA38S8X0</accession>
<dbReference type="Gene3D" id="3.10.20.90">
    <property type="entry name" value="Phosphatidylinositol 3-kinase Catalytic Subunit, Chain A, domain 1"/>
    <property type="match status" value="1"/>
</dbReference>
<dbReference type="GO" id="GO:0009734">
    <property type="term" value="P:auxin-activated signaling pathway"/>
    <property type="evidence" value="ECO:0007669"/>
    <property type="project" value="UniProtKB-UniRule"/>
</dbReference>
<dbReference type="FunFam" id="3.10.20.90:FF:000047">
    <property type="entry name" value="Auxin response factor"/>
    <property type="match status" value="1"/>
</dbReference>
<dbReference type="PROSITE" id="PS51745">
    <property type="entry name" value="PB1"/>
    <property type="match status" value="1"/>
</dbReference>
<dbReference type="EMBL" id="JARYMX010000008">
    <property type="protein sequence ID" value="KAJ9538679.1"/>
    <property type="molecule type" value="Genomic_DNA"/>
</dbReference>
<evidence type="ECO:0000313" key="9">
    <source>
        <dbReference type="EMBL" id="KAJ9538679.1"/>
    </source>
</evidence>
<keyword evidence="6" id="KW-0678">Repressor</keyword>
<comment type="subcellular location">
    <subcellularLocation>
        <location evidence="1 6">Nucleus</location>
    </subcellularLocation>
</comment>
<dbReference type="SUPFAM" id="SSF54277">
    <property type="entry name" value="CAD &amp; PB1 domains"/>
    <property type="match status" value="1"/>
</dbReference>
<dbReference type="GO" id="GO:0003677">
    <property type="term" value="F:DNA binding"/>
    <property type="evidence" value="ECO:0007669"/>
    <property type="project" value="InterPro"/>
</dbReference>
<comment type="subunit">
    <text evidence="6">Homodimers and heterodimers.</text>
</comment>
<reference evidence="9" key="1">
    <citation type="submission" date="2023-03" db="EMBL/GenBank/DDBJ databases">
        <title>Chromosome-scale reference genome and RAD-based genetic map of yellow starthistle (Centaurea solstitialis) reveal putative structural variation and QTLs associated with invader traits.</title>
        <authorList>
            <person name="Reatini B."/>
            <person name="Cang F.A."/>
            <person name="Jiang Q."/>
            <person name="Mckibben M.T.W."/>
            <person name="Barker M.S."/>
            <person name="Rieseberg L.H."/>
            <person name="Dlugosch K.M."/>
        </authorList>
    </citation>
    <scope>NUCLEOTIDE SEQUENCE</scope>
    <source>
        <strain evidence="9">CAN-66</strain>
        <tissue evidence="9">Leaf</tissue>
    </source>
</reference>
<dbReference type="PANTHER" id="PTHR31384">
    <property type="entry name" value="AUXIN RESPONSE FACTOR 4-RELATED"/>
    <property type="match status" value="1"/>
</dbReference>
<evidence type="ECO:0000256" key="4">
    <source>
        <dbReference type="ARBA" id="ARBA00023242"/>
    </source>
</evidence>
<evidence type="ECO:0000256" key="2">
    <source>
        <dbReference type="ARBA" id="ARBA00023015"/>
    </source>
</evidence>
<dbReference type="GO" id="GO:0005634">
    <property type="term" value="C:nucleus"/>
    <property type="evidence" value="ECO:0007669"/>
    <property type="project" value="UniProtKB-SubCell"/>
</dbReference>
<feature type="compositionally biased region" description="Polar residues" evidence="7">
    <location>
        <begin position="253"/>
        <end position="274"/>
    </location>
</feature>
<evidence type="ECO:0000256" key="7">
    <source>
        <dbReference type="SAM" id="MobiDB-lite"/>
    </source>
</evidence>
<feature type="compositionally biased region" description="Low complexity" evidence="7">
    <location>
        <begin position="63"/>
        <end position="91"/>
    </location>
</feature>
<dbReference type="GO" id="GO:0006355">
    <property type="term" value="P:regulation of DNA-templated transcription"/>
    <property type="evidence" value="ECO:0007669"/>
    <property type="project" value="InterPro"/>
</dbReference>
<name>A0AA38S8X0_9ASTR</name>
<feature type="compositionally biased region" description="Low complexity" evidence="7">
    <location>
        <begin position="197"/>
        <end position="216"/>
    </location>
</feature>
<comment type="similarity">
    <text evidence="6">Belongs to the Aux/IAA family.</text>
</comment>
<dbReference type="AlphaFoldDB" id="A0AA38S8X0"/>
<dbReference type="Pfam" id="PF02309">
    <property type="entry name" value="AUX_IAA"/>
    <property type="match status" value="1"/>
</dbReference>
<evidence type="ECO:0000259" key="8">
    <source>
        <dbReference type="PROSITE" id="PS51745"/>
    </source>
</evidence>
<comment type="caution">
    <text evidence="9">The sequence shown here is derived from an EMBL/GenBank/DDBJ whole genome shotgun (WGS) entry which is preliminary data.</text>
</comment>
<dbReference type="PANTHER" id="PTHR31384:SF21">
    <property type="entry name" value="AUXIN RESPONSE FACTOR 19"/>
    <property type="match status" value="1"/>
</dbReference>
<dbReference type="InterPro" id="IPR053793">
    <property type="entry name" value="PB1-like"/>
</dbReference>
<proteinExistence type="inferred from homology"/>
<feature type="region of interest" description="Disordered" evidence="7">
    <location>
        <begin position="197"/>
        <end position="280"/>
    </location>
</feature>
<dbReference type="InterPro" id="IPR044835">
    <property type="entry name" value="ARF_plant"/>
</dbReference>
<feature type="domain" description="PB1" evidence="8">
    <location>
        <begin position="452"/>
        <end position="545"/>
    </location>
</feature>
<organism evidence="9 10">
    <name type="scientific">Centaurea solstitialis</name>
    <name type="common">yellow star-thistle</name>
    <dbReference type="NCBI Taxonomy" id="347529"/>
    <lineage>
        <taxon>Eukaryota</taxon>
        <taxon>Viridiplantae</taxon>
        <taxon>Streptophyta</taxon>
        <taxon>Embryophyta</taxon>
        <taxon>Tracheophyta</taxon>
        <taxon>Spermatophyta</taxon>
        <taxon>Magnoliopsida</taxon>
        <taxon>eudicotyledons</taxon>
        <taxon>Gunneridae</taxon>
        <taxon>Pentapetalae</taxon>
        <taxon>asterids</taxon>
        <taxon>campanulids</taxon>
        <taxon>Asterales</taxon>
        <taxon>Asteraceae</taxon>
        <taxon>Carduoideae</taxon>
        <taxon>Cardueae</taxon>
        <taxon>Centaureinae</taxon>
        <taxon>Centaurea</taxon>
    </lineage>
</organism>
<feature type="compositionally biased region" description="Polar residues" evidence="7">
    <location>
        <begin position="217"/>
        <end position="238"/>
    </location>
</feature>
<keyword evidence="4 6" id="KW-0539">Nucleus</keyword>
<feature type="region of interest" description="Disordered" evidence="7">
    <location>
        <begin position="161"/>
        <end position="184"/>
    </location>
</feature>